<evidence type="ECO:0000259" key="2">
    <source>
        <dbReference type="Pfam" id="PF03235"/>
    </source>
</evidence>
<protein>
    <recommendedName>
        <fullName evidence="2">GmrSD restriction endonucleases N-terminal domain-containing protein</fullName>
    </recommendedName>
</protein>
<sequence length="351" mass="41465">MKNKITEEQKEKANAQIRELRKEIDYDTRDYSIDFLVKQFGENEFFIPDEYQRQFVWENQHKTDFIESILLGLPIPFMFFSDTDDGRCEIIDGAQRTRTLDTFMENNLVLKNLKLLTSLENFTYEDLPDYFKRKFNKTTMRIIVLSDETTLETRREIFNRINTAGVRANKSEVRRGTYSGPFMDFLKECTKNELFISVCPVSDNGKKRYEDLELVLRFFAFLNNYQSFNHRVGEFLDNYVERVQDSFNKDELTREFLNMLRFVDKYFEFGFRKTKKAKSTPRVRFEAISVGVALALRAKPDLVPASMDWLDSEEFKKHTTTHASNSQARVRGRIEFVRDMLLAGDNDAGDY</sequence>
<dbReference type="EMBL" id="AP028127">
    <property type="protein sequence ID" value="BEH90478.1"/>
    <property type="molecule type" value="Genomic_DNA"/>
</dbReference>
<dbReference type="PANTHER" id="PTHR39639:SF1">
    <property type="entry name" value="DUF262 DOMAIN-CONTAINING PROTEIN"/>
    <property type="match status" value="1"/>
</dbReference>
<evidence type="ECO:0000313" key="4">
    <source>
        <dbReference type="Proteomes" id="UP001432099"/>
    </source>
</evidence>
<proteinExistence type="predicted"/>
<name>A0ABN6ZFA2_9FIRM</name>
<evidence type="ECO:0000313" key="3">
    <source>
        <dbReference type="EMBL" id="BEH90478.1"/>
    </source>
</evidence>
<feature type="domain" description="GmrSD restriction endonucleases N-terminal" evidence="2">
    <location>
        <begin position="43"/>
        <end position="177"/>
    </location>
</feature>
<reference evidence="3" key="1">
    <citation type="journal article" date="2024" name="Int. J. Syst. Evol. Microbiol.">
        <title>Turicibacter faecis sp. nov., isolated from faeces of heart failure mouse model.</title>
        <authorList>
            <person name="Imamura Y."/>
            <person name="Motooka D."/>
            <person name="Nakajima Y."/>
            <person name="Ito S."/>
            <person name="Kitakaze M."/>
            <person name="Iida T."/>
            <person name="Nakamura S."/>
        </authorList>
    </citation>
    <scope>NUCLEOTIDE SEQUENCE</scope>
    <source>
        <strain evidence="3">TC023</strain>
    </source>
</reference>
<dbReference type="Proteomes" id="UP001432099">
    <property type="component" value="Chromosome"/>
</dbReference>
<dbReference type="Pfam" id="PF03235">
    <property type="entry name" value="GmrSD_N"/>
    <property type="match status" value="1"/>
</dbReference>
<dbReference type="InterPro" id="IPR004919">
    <property type="entry name" value="GmrSD_N"/>
</dbReference>
<accession>A0ABN6ZFA2</accession>
<evidence type="ECO:0000256" key="1">
    <source>
        <dbReference type="SAM" id="Coils"/>
    </source>
</evidence>
<keyword evidence="1" id="KW-0175">Coiled coil</keyword>
<dbReference type="PANTHER" id="PTHR39639">
    <property type="entry name" value="CHROMOSOME 16, WHOLE GENOME SHOTGUN SEQUENCE"/>
    <property type="match status" value="1"/>
</dbReference>
<keyword evidence="4" id="KW-1185">Reference proteome</keyword>
<dbReference type="RefSeq" id="WP_338617899.1">
    <property type="nucleotide sequence ID" value="NZ_AP028127.1"/>
</dbReference>
<gene>
    <name evidence="3" type="ORF">T23_05800</name>
</gene>
<feature type="coiled-coil region" evidence="1">
    <location>
        <begin position="3"/>
        <end position="30"/>
    </location>
</feature>
<organism evidence="3 4">
    <name type="scientific">Turicibacter faecis</name>
    <dbReference type="NCBI Taxonomy" id="2963365"/>
    <lineage>
        <taxon>Bacteria</taxon>
        <taxon>Bacillati</taxon>
        <taxon>Bacillota</taxon>
        <taxon>Erysipelotrichia</taxon>
        <taxon>Erysipelotrichales</taxon>
        <taxon>Turicibacteraceae</taxon>
        <taxon>Turicibacter</taxon>
    </lineage>
</organism>